<feature type="chain" id="PRO_5012747229" evidence="2">
    <location>
        <begin position="20"/>
        <end position="98"/>
    </location>
</feature>
<name>A0A1L8DQ10_9DIPT</name>
<evidence type="ECO:0000313" key="3">
    <source>
        <dbReference type="EMBL" id="JAV08474.1"/>
    </source>
</evidence>
<evidence type="ECO:0000256" key="1">
    <source>
        <dbReference type="SAM" id="MobiDB-lite"/>
    </source>
</evidence>
<protein>
    <submittedName>
        <fullName evidence="3">Putative maxadilan related protein</fullName>
    </submittedName>
</protein>
<sequence length="98" mass="10633">MRIGLILLFIAVVLVFSEAVPCPEGETQLGQPCEHSIAKRGLLDFAQKFKEKASGIIEKAKESLKKLFSKTEKEQADQANQANQAVANAPDPPTPVSK</sequence>
<dbReference type="EMBL" id="GFDF01005610">
    <property type="protein sequence ID" value="JAV08474.1"/>
    <property type="molecule type" value="Transcribed_RNA"/>
</dbReference>
<feature type="region of interest" description="Disordered" evidence="1">
    <location>
        <begin position="71"/>
        <end position="98"/>
    </location>
</feature>
<feature type="signal peptide" evidence="2">
    <location>
        <begin position="1"/>
        <end position="19"/>
    </location>
</feature>
<evidence type="ECO:0000256" key="2">
    <source>
        <dbReference type="SAM" id="SignalP"/>
    </source>
</evidence>
<dbReference type="AlphaFoldDB" id="A0A1L8DQ10"/>
<keyword evidence="2" id="KW-0732">Signal</keyword>
<proteinExistence type="predicted"/>
<feature type="compositionally biased region" description="Low complexity" evidence="1">
    <location>
        <begin position="77"/>
        <end position="89"/>
    </location>
</feature>
<organism evidence="3">
    <name type="scientific">Nyssomyia neivai</name>
    <dbReference type="NCBI Taxonomy" id="330878"/>
    <lineage>
        <taxon>Eukaryota</taxon>
        <taxon>Metazoa</taxon>
        <taxon>Ecdysozoa</taxon>
        <taxon>Arthropoda</taxon>
        <taxon>Hexapoda</taxon>
        <taxon>Insecta</taxon>
        <taxon>Pterygota</taxon>
        <taxon>Neoptera</taxon>
        <taxon>Endopterygota</taxon>
        <taxon>Diptera</taxon>
        <taxon>Nematocera</taxon>
        <taxon>Psychodoidea</taxon>
        <taxon>Psychodidae</taxon>
        <taxon>Nyssomyia</taxon>
    </lineage>
</organism>
<reference evidence="3" key="1">
    <citation type="submission" date="2016-12" db="EMBL/GenBank/DDBJ databases">
        <title>An insight into the sialome and mialome of the sand fly, Nyssomyia neivai.</title>
        <authorList>
            <person name="Sebastian V."/>
            <person name="Goulart T.M."/>
            <person name="Oliveira W."/>
            <person name="Calvo E."/>
            <person name="Oliveira L.F."/>
            <person name="Pinto M.C."/>
            <person name="Rosselino A.M."/>
            <person name="Ribeiro J.M."/>
        </authorList>
    </citation>
    <scope>NUCLEOTIDE SEQUENCE</scope>
</reference>
<accession>A0A1L8DQ10</accession>